<evidence type="ECO:0000256" key="4">
    <source>
        <dbReference type="PROSITE-ProRule" id="PRU00236"/>
    </source>
</evidence>
<dbReference type="EMBL" id="JABXYM010000002">
    <property type="protein sequence ID" value="MCR6098756.1"/>
    <property type="molecule type" value="Genomic_DNA"/>
</dbReference>
<comment type="caution">
    <text evidence="6">The sequence shown here is derived from an EMBL/GenBank/DDBJ whole genome shotgun (WGS) entry which is preliminary data.</text>
</comment>
<organism evidence="6 7">
    <name type="scientific">Salipaludibacillus agaradhaerens</name>
    <name type="common">Bacillus agaradhaerens</name>
    <dbReference type="NCBI Taxonomy" id="76935"/>
    <lineage>
        <taxon>Bacteria</taxon>
        <taxon>Bacillati</taxon>
        <taxon>Bacillota</taxon>
        <taxon>Bacilli</taxon>
        <taxon>Bacillales</taxon>
        <taxon>Bacillaceae</taxon>
    </lineage>
</organism>
<feature type="binding site" evidence="4">
    <location>
        <position position="130"/>
    </location>
    <ligand>
        <name>Zn(2+)</name>
        <dbReference type="ChEBI" id="CHEBI:29105"/>
    </ligand>
</feature>
<evidence type="ECO:0000256" key="2">
    <source>
        <dbReference type="ARBA" id="ARBA00022679"/>
    </source>
</evidence>
<dbReference type="GO" id="GO:0046872">
    <property type="term" value="F:metal ion binding"/>
    <property type="evidence" value="ECO:0007669"/>
    <property type="project" value="UniProtKB-KW"/>
</dbReference>
<dbReference type="SUPFAM" id="SSF52467">
    <property type="entry name" value="DHS-like NAD/FAD-binding domain"/>
    <property type="match status" value="1"/>
</dbReference>
<evidence type="ECO:0000313" key="7">
    <source>
        <dbReference type="Proteomes" id="UP001057753"/>
    </source>
</evidence>
<dbReference type="PROSITE" id="PS50305">
    <property type="entry name" value="SIRTUIN"/>
    <property type="match status" value="1"/>
</dbReference>
<dbReference type="InterPro" id="IPR050134">
    <property type="entry name" value="NAD-dep_sirtuin_deacylases"/>
</dbReference>
<evidence type="ECO:0000259" key="5">
    <source>
        <dbReference type="PROSITE" id="PS50305"/>
    </source>
</evidence>
<evidence type="ECO:0000313" key="6">
    <source>
        <dbReference type="EMBL" id="MCR6098756.1"/>
    </source>
</evidence>
<feature type="binding site" evidence="4">
    <location>
        <position position="133"/>
    </location>
    <ligand>
        <name>Zn(2+)</name>
        <dbReference type="ChEBI" id="CHEBI:29105"/>
    </ligand>
</feature>
<dbReference type="CDD" id="cd01407">
    <property type="entry name" value="SIR2-fam"/>
    <property type="match status" value="1"/>
</dbReference>
<gene>
    <name evidence="6" type="ORF">HXA33_19790</name>
</gene>
<dbReference type="GO" id="GO:0017136">
    <property type="term" value="F:histone deacetylase activity, NAD-dependent"/>
    <property type="evidence" value="ECO:0007669"/>
    <property type="project" value="TreeGrafter"/>
</dbReference>
<dbReference type="InterPro" id="IPR029035">
    <property type="entry name" value="DHS-like_NAD/FAD-binding_dom"/>
</dbReference>
<dbReference type="RefSeq" id="WP_257823140.1">
    <property type="nucleotide sequence ID" value="NZ_JABXYM010000002.1"/>
</dbReference>
<feature type="domain" description="Deacetylase sirtuin-type" evidence="5">
    <location>
        <begin position="1"/>
        <end position="241"/>
    </location>
</feature>
<dbReference type="PANTHER" id="PTHR11085:SF10">
    <property type="entry name" value="NAD-DEPENDENT PROTEIN DEACYLASE SIRTUIN-5, MITOCHONDRIAL-RELATED"/>
    <property type="match status" value="1"/>
</dbReference>
<evidence type="ECO:0000256" key="3">
    <source>
        <dbReference type="ARBA" id="ARBA00023027"/>
    </source>
</evidence>
<evidence type="ECO:0000256" key="1">
    <source>
        <dbReference type="ARBA" id="ARBA00012928"/>
    </source>
</evidence>
<keyword evidence="4" id="KW-0479">Metal-binding</keyword>
<keyword evidence="2" id="KW-0808">Transferase</keyword>
<dbReference type="Pfam" id="PF02146">
    <property type="entry name" value="SIR2"/>
    <property type="match status" value="1"/>
</dbReference>
<protein>
    <recommendedName>
        <fullName evidence="1">protein acetyllysine N-acetyltransferase</fullName>
        <ecNumber evidence="1">2.3.1.286</ecNumber>
    </recommendedName>
</protein>
<accession>A0A9Q4B5I0</accession>
<keyword evidence="4" id="KW-0862">Zinc</keyword>
<name>A0A9Q4B5I0_SALAG</name>
<dbReference type="Gene3D" id="3.30.1600.10">
    <property type="entry name" value="SIR2/SIRT2 'Small Domain"/>
    <property type="match status" value="1"/>
</dbReference>
<dbReference type="InterPro" id="IPR003000">
    <property type="entry name" value="Sirtuin"/>
</dbReference>
<feature type="binding site" evidence="4">
    <location>
        <position position="148"/>
    </location>
    <ligand>
        <name>Zn(2+)</name>
        <dbReference type="ChEBI" id="CHEBI:29105"/>
    </ligand>
</feature>
<dbReference type="InterPro" id="IPR026591">
    <property type="entry name" value="Sirtuin_cat_small_dom_sf"/>
</dbReference>
<feature type="binding site" evidence="4">
    <location>
        <position position="151"/>
    </location>
    <ligand>
        <name>Zn(2+)</name>
        <dbReference type="ChEBI" id="CHEBI:29105"/>
    </ligand>
</feature>
<dbReference type="InterPro" id="IPR026590">
    <property type="entry name" value="Ssirtuin_cat_dom"/>
</dbReference>
<feature type="active site" description="Proton acceptor" evidence="4">
    <location>
        <position position="122"/>
    </location>
</feature>
<dbReference type="Gene3D" id="3.40.50.1220">
    <property type="entry name" value="TPP-binding domain"/>
    <property type="match status" value="1"/>
</dbReference>
<dbReference type="NCBIfam" id="NF001753">
    <property type="entry name" value="PRK00481.1-3"/>
    <property type="match status" value="1"/>
</dbReference>
<proteinExistence type="predicted"/>
<dbReference type="EC" id="2.3.1.286" evidence="1"/>
<keyword evidence="7" id="KW-1185">Reference proteome</keyword>
<dbReference type="GO" id="GO:0070403">
    <property type="term" value="F:NAD+ binding"/>
    <property type="evidence" value="ECO:0007669"/>
    <property type="project" value="InterPro"/>
</dbReference>
<dbReference type="AlphaFoldDB" id="A0A9Q4B5I0"/>
<reference evidence="6" key="1">
    <citation type="submission" date="2020-06" db="EMBL/GenBank/DDBJ databases">
        <title>Insight into the genomes of haloalkaliphilic bacilli from Kenyan soda lakes.</title>
        <authorList>
            <person name="Mwirichia R."/>
            <person name="Villamizar G.C."/>
            <person name="Poehlein A."/>
            <person name="Mugweru J."/>
            <person name="Kipnyargis A."/>
            <person name="Kiplimo D."/>
            <person name="Orwa P."/>
            <person name="Daniel R."/>
        </authorList>
    </citation>
    <scope>NUCLEOTIDE SEQUENCE</scope>
    <source>
        <strain evidence="6">B1096_S55</strain>
    </source>
</reference>
<dbReference type="PANTHER" id="PTHR11085">
    <property type="entry name" value="NAD-DEPENDENT PROTEIN DEACYLASE SIRTUIN-5, MITOCHONDRIAL-RELATED"/>
    <property type="match status" value="1"/>
</dbReference>
<keyword evidence="3" id="KW-0520">NAD</keyword>
<dbReference type="Proteomes" id="UP001057753">
    <property type="component" value="Unassembled WGS sequence"/>
</dbReference>
<sequence>MPKHVKDIQTAVDWLLQSQKTVVFTGAGMSTESNIPDFRSRSGWWKQIDPRTVATTEALTENYQLFHAFYTARIQALQDVLPHEGYHVLARWEKRGLIDLIGTQNVDGLHRKAGSDAVEELHGSIHMMKCHSCGKKASTAHFIDGHVCEACGGKLRPNVVLFGEMLPQRAWQRTLSAIEKAELVLVIGTSLDVHPANQLPMMTDGRVVAINKEAHAGYTFDLTIEGKAGELLARMDEVMQS</sequence>